<dbReference type="InterPro" id="IPR046866">
    <property type="entry name" value="FapA_N"/>
</dbReference>
<keyword evidence="3" id="KW-1185">Reference proteome</keyword>
<sequence>MNASIKAELQRLLAHLESPNLEDGRAELLNGSVVCESGILRVTDPKAGGRHASVVSTAQVRIVVNGQEAVQPAEVRQADRLEVRIFHDKAYELTVADDAMRVYLHVFTENMYERRLADCGPTFFYVPQSELVPLADKATIVAQVRQELQEMEIISPIEEEALQEALHAPFRTAVVVASGKPAKLGRDGYIETMFPHATEQVIADWQRKVDYRNHGLIPSVAGGDTIAIIHRAVPGESGVDLFGREVPPTPVSDVKVGLRRNVRMDDTGRVIALKAGRPSLTGDTVKIFDIQTVHIVEGDVDLTVGNVLFNGDVLIQGDVQEGMRVEATGNITVLGNAFSAVLVSCQHVYIHGHATKSQVYGGRLGLLYSKAYELIGKIMAQYDALEKETNAAHEMAEKKGLHVTIGQIASLLIQNRHPGLHGVIGEFSELIASAGAMIPLEFKLLVRMLRLFGNKELLDRINNWNDVQKIHDYLLLSKVQIENSVFEESDIVLSFANLSQLETNGSLVVTGQGLLNCQVTVNKNCLFKNPDSSIKGGRIVAKGRIHAFEAGTPFGRNTYLEVGESVKLNKAEGVIIKVGDRVVQIPDERHDLYFSLDKQGNLHQEKNRHRERRA</sequence>
<evidence type="ECO:0000313" key="3">
    <source>
        <dbReference type="Proteomes" id="UP000271031"/>
    </source>
</evidence>
<gene>
    <name evidence="2" type="ORF">EDM56_26810</name>
</gene>
<dbReference type="Pfam" id="PF20250">
    <property type="entry name" value="FapA_N"/>
    <property type="match status" value="1"/>
</dbReference>
<dbReference type="AlphaFoldDB" id="A0A3M8CYY4"/>
<dbReference type="OrthoDB" id="1279at2"/>
<dbReference type="PANTHER" id="PTHR38032">
    <property type="entry name" value="POLYMERASE-RELATED"/>
    <property type="match status" value="1"/>
</dbReference>
<organism evidence="2 3">
    <name type="scientific">Brevibacillus fluminis</name>
    <dbReference type="NCBI Taxonomy" id="511487"/>
    <lineage>
        <taxon>Bacteria</taxon>
        <taxon>Bacillati</taxon>
        <taxon>Bacillota</taxon>
        <taxon>Bacilli</taxon>
        <taxon>Bacillales</taxon>
        <taxon>Paenibacillaceae</taxon>
        <taxon>Brevibacillus</taxon>
    </lineage>
</organism>
<dbReference type="InterPro" id="IPR046865">
    <property type="entry name" value="FapA_b_solenoid"/>
</dbReference>
<dbReference type="InterPro" id="IPR005646">
    <property type="entry name" value="FapA"/>
</dbReference>
<dbReference type="Proteomes" id="UP000271031">
    <property type="component" value="Unassembled WGS sequence"/>
</dbReference>
<accession>A0A3M8CYY4</accession>
<dbReference type="EMBL" id="RHHQ01000024">
    <property type="protein sequence ID" value="RNB81004.1"/>
    <property type="molecule type" value="Genomic_DNA"/>
</dbReference>
<dbReference type="PANTHER" id="PTHR38032:SF1">
    <property type="entry name" value="RNA-BINDING PROTEIN KHPB N-TERMINAL DOMAIN-CONTAINING PROTEIN"/>
    <property type="match status" value="1"/>
</dbReference>
<protein>
    <submittedName>
        <fullName evidence="2">DUF342 domain-containing protein</fullName>
    </submittedName>
</protein>
<name>A0A3M8CYY4_9BACL</name>
<reference evidence="2 3" key="1">
    <citation type="submission" date="2018-10" db="EMBL/GenBank/DDBJ databases">
        <title>Phylogenomics of Brevibacillus.</title>
        <authorList>
            <person name="Dunlap C."/>
        </authorList>
    </citation>
    <scope>NUCLEOTIDE SEQUENCE [LARGE SCALE GENOMIC DNA]</scope>
    <source>
        <strain evidence="2 3">JCM 15716</strain>
    </source>
</reference>
<feature type="domain" description="Flagellar Assembly Protein A N-terminal region" evidence="1">
    <location>
        <begin position="92"/>
        <end position="281"/>
    </location>
</feature>
<dbReference type="SUPFAM" id="SSF63848">
    <property type="entry name" value="Cell-division inhibitor MinC, C-terminal domain"/>
    <property type="match status" value="1"/>
</dbReference>
<dbReference type="RefSeq" id="WP_122921006.1">
    <property type="nucleotide sequence ID" value="NZ_RHHQ01000024.1"/>
</dbReference>
<evidence type="ECO:0000259" key="1">
    <source>
        <dbReference type="Pfam" id="PF20250"/>
    </source>
</evidence>
<proteinExistence type="predicted"/>
<dbReference type="Pfam" id="PF03961">
    <property type="entry name" value="FapA"/>
    <property type="match status" value="1"/>
</dbReference>
<comment type="caution">
    <text evidence="2">The sequence shown here is derived from an EMBL/GenBank/DDBJ whole genome shotgun (WGS) entry which is preliminary data.</text>
</comment>
<dbReference type="InterPro" id="IPR036145">
    <property type="entry name" value="MinC_C_sf"/>
</dbReference>
<dbReference type="GO" id="GO:0000902">
    <property type="term" value="P:cell morphogenesis"/>
    <property type="evidence" value="ECO:0007669"/>
    <property type="project" value="InterPro"/>
</dbReference>
<evidence type="ECO:0000313" key="2">
    <source>
        <dbReference type="EMBL" id="RNB81004.1"/>
    </source>
</evidence>